<keyword evidence="7" id="KW-1185">Reference proteome</keyword>
<dbReference type="GO" id="GO:0017111">
    <property type="term" value="F:ribonucleoside triphosphate phosphatase activity"/>
    <property type="evidence" value="ECO:0007669"/>
    <property type="project" value="UniProtKB-UniRule"/>
</dbReference>
<evidence type="ECO:0000256" key="3">
    <source>
        <dbReference type="ARBA" id="ARBA00022842"/>
    </source>
</evidence>
<dbReference type="InterPro" id="IPR050212">
    <property type="entry name" value="Ntdp-like"/>
</dbReference>
<dbReference type="OrthoDB" id="1645325at2"/>
<dbReference type="EC" id="3.6.1.15" evidence="4"/>
<dbReference type="eggNOG" id="COG3557">
    <property type="taxonomic scope" value="Bacteria"/>
</dbReference>
<dbReference type="NCBIfam" id="NF010183">
    <property type="entry name" value="PRK13662.1"/>
    <property type="match status" value="1"/>
</dbReference>
<feature type="active site" description="Proton donor" evidence="4">
    <location>
        <position position="23"/>
    </location>
</feature>
<dbReference type="Proteomes" id="UP000009320">
    <property type="component" value="Unassembled WGS sequence"/>
</dbReference>
<comment type="cofactor">
    <cofactor evidence="4">
        <name>Mg(2+)</name>
        <dbReference type="ChEBI" id="CHEBI:18420"/>
    </cofactor>
</comment>
<comment type="caution">
    <text evidence="6">The sequence shown here is derived from an EMBL/GenBank/DDBJ whole genome shotgun (WGS) entry which is preliminary data.</text>
</comment>
<feature type="binding site" evidence="4">
    <location>
        <position position="87"/>
    </location>
    <ligand>
        <name>Mg(2+)</name>
        <dbReference type="ChEBI" id="CHEBI:18420"/>
        <label>1</label>
    </ligand>
</feature>
<feature type="binding site" evidence="4">
    <location>
        <position position="120"/>
    </location>
    <ligand>
        <name>Mg(2+)</name>
        <dbReference type="ChEBI" id="CHEBI:18420"/>
        <label>2</label>
    </ligand>
</feature>
<feature type="binding site" evidence="4">
    <location>
        <position position="107"/>
    </location>
    <ligand>
        <name>Mg(2+)</name>
        <dbReference type="ChEBI" id="CHEBI:18420"/>
        <label>1</label>
    </ligand>
</feature>
<dbReference type="AlphaFoldDB" id="I7L6U7"/>
<name>I7L6U7_9LACO</name>
<reference evidence="6 7" key="1">
    <citation type="submission" date="2012-06" db="EMBL/GenBank/DDBJ databases">
        <title>Draft Genome Sequence of Lactobacillus hominis Strain CRBIP 24.179T, isolated from human intestine.</title>
        <authorList>
            <person name="Cousin S."/>
            <person name="Ma L."/>
            <person name="Bizet C."/>
            <person name="Loux V."/>
            <person name="Bouchier C."/>
            <person name="Clermont D."/>
            <person name="Creno S."/>
        </authorList>
    </citation>
    <scope>NUCLEOTIDE SEQUENCE [LARGE SCALE GENOMIC DNA]</scope>
    <source>
        <strain evidence="7">CRBIP 24.179T</strain>
    </source>
</reference>
<dbReference type="SUPFAM" id="SSF159234">
    <property type="entry name" value="FomD-like"/>
    <property type="match status" value="1"/>
</dbReference>
<evidence type="ECO:0000259" key="5">
    <source>
        <dbReference type="Pfam" id="PF04167"/>
    </source>
</evidence>
<comment type="function">
    <text evidence="4">Has nucleoside phosphatase activity towards nucleoside triphosphates and nucleoside diphosphates.</text>
</comment>
<evidence type="ECO:0000313" key="6">
    <source>
        <dbReference type="EMBL" id="CCI82232.1"/>
    </source>
</evidence>
<feature type="binding site" evidence="4">
    <location>
        <position position="123"/>
    </location>
    <ligand>
        <name>Mg(2+)</name>
        <dbReference type="ChEBI" id="CHEBI:18420"/>
        <label>2</label>
    </ligand>
</feature>
<sequence length="209" mass="24713">MTGPKEGDYIAIESYKHNGLLHRKWRDTMVVKTEQNILIGVNDRTLITESDGRKWISREPAIVYFHKKLWFNVIVMLRPEGVAYYCNLASPFVLDREALKYIDYDLDIKVFPDGETRLLDVDEYAMNKKRWHYSEKIDTVLRGASLELLDWIKKGKGPFSPEFANIWYERYNELRPDLKNSFFKGKENEERKILGNEPYRQSFFAESDG</sequence>
<dbReference type="PANTHER" id="PTHR39159:SF1">
    <property type="entry name" value="UPF0374 PROTEIN YGAC"/>
    <property type="match status" value="1"/>
</dbReference>
<feature type="binding site" evidence="4">
    <location>
        <position position="105"/>
    </location>
    <ligand>
        <name>Mg(2+)</name>
        <dbReference type="ChEBI" id="CHEBI:18420"/>
        <label>2</label>
    </ligand>
</feature>
<keyword evidence="1 4" id="KW-0479">Metal-binding</keyword>
<keyword evidence="2 4" id="KW-0378">Hydrolase</keyword>
<comment type="similarity">
    <text evidence="4">Belongs to the Ntdp family.</text>
</comment>
<keyword evidence="3 4" id="KW-0460">Magnesium</keyword>
<dbReference type="PANTHER" id="PTHR39159">
    <property type="match status" value="1"/>
</dbReference>
<evidence type="ECO:0000256" key="1">
    <source>
        <dbReference type="ARBA" id="ARBA00022723"/>
    </source>
</evidence>
<dbReference type="Pfam" id="PF04167">
    <property type="entry name" value="DUF402"/>
    <property type="match status" value="1"/>
</dbReference>
<protein>
    <recommendedName>
        <fullName evidence="4">Nucleoside triphosphate/diphosphate phosphatase</fullName>
        <ecNumber evidence="4">3.6.1.15</ecNumber>
        <ecNumber evidence="4">3.6.1.6</ecNumber>
    </recommendedName>
</protein>
<gene>
    <name evidence="6" type="ORF">BN55_02690</name>
</gene>
<dbReference type="GO" id="GO:0017110">
    <property type="term" value="F:nucleoside diphosphate phosphatase activity"/>
    <property type="evidence" value="ECO:0007669"/>
    <property type="project" value="UniProtKB-UniRule"/>
</dbReference>
<comment type="catalytic activity">
    <reaction evidence="4">
        <text>a ribonucleoside 5'-diphosphate + H2O = a ribonucleoside 5'-phosphate + phosphate + H(+)</text>
        <dbReference type="Rhea" id="RHEA:36799"/>
        <dbReference type="ChEBI" id="CHEBI:15377"/>
        <dbReference type="ChEBI" id="CHEBI:15378"/>
        <dbReference type="ChEBI" id="CHEBI:43474"/>
        <dbReference type="ChEBI" id="CHEBI:57930"/>
        <dbReference type="ChEBI" id="CHEBI:58043"/>
        <dbReference type="EC" id="3.6.1.6"/>
    </reaction>
</comment>
<dbReference type="RefSeq" id="WP_008471257.1">
    <property type="nucleotide sequence ID" value="NZ_AYZP01000013.1"/>
</dbReference>
<feature type="binding site" evidence="4">
    <location>
        <position position="103"/>
    </location>
    <ligand>
        <name>Mg(2+)</name>
        <dbReference type="ChEBI" id="CHEBI:18420"/>
        <label>1</label>
    </ligand>
</feature>
<dbReference type="HAMAP" id="MF_01568">
    <property type="entry name" value="Ntdp"/>
    <property type="match status" value="1"/>
</dbReference>
<accession>I7L6U7</accession>
<dbReference type="InterPro" id="IPR035930">
    <property type="entry name" value="FomD-like_sf"/>
</dbReference>
<feature type="domain" description="DUF402" evidence="5">
    <location>
        <begin position="19"/>
        <end position="156"/>
    </location>
</feature>
<evidence type="ECO:0000256" key="4">
    <source>
        <dbReference type="HAMAP-Rule" id="MF_01568"/>
    </source>
</evidence>
<dbReference type="PIRSF" id="PIRSF028345">
    <property type="entry name" value="UCP028345"/>
    <property type="match status" value="1"/>
</dbReference>
<dbReference type="InterPro" id="IPR007295">
    <property type="entry name" value="DUF402"/>
</dbReference>
<dbReference type="EC" id="3.6.1.6" evidence="4"/>
<feature type="binding site" evidence="4">
    <location>
        <position position="107"/>
    </location>
    <ligand>
        <name>Mg(2+)</name>
        <dbReference type="ChEBI" id="CHEBI:18420"/>
        <label>2</label>
    </ligand>
</feature>
<dbReference type="Gene3D" id="2.40.380.10">
    <property type="entry name" value="FomD-like"/>
    <property type="match status" value="1"/>
</dbReference>
<evidence type="ECO:0000256" key="2">
    <source>
        <dbReference type="ARBA" id="ARBA00022801"/>
    </source>
</evidence>
<dbReference type="STRING" id="1423758.FC41_GL000580"/>
<dbReference type="InterPro" id="IPR016882">
    <property type="entry name" value="SA1684"/>
</dbReference>
<comment type="catalytic activity">
    <reaction evidence="4">
        <text>a ribonucleoside 5'-triphosphate + H2O = a ribonucleoside 5'-diphosphate + phosphate + H(+)</text>
        <dbReference type="Rhea" id="RHEA:23680"/>
        <dbReference type="ChEBI" id="CHEBI:15377"/>
        <dbReference type="ChEBI" id="CHEBI:15378"/>
        <dbReference type="ChEBI" id="CHEBI:43474"/>
        <dbReference type="ChEBI" id="CHEBI:57930"/>
        <dbReference type="ChEBI" id="CHEBI:61557"/>
        <dbReference type="EC" id="3.6.1.15"/>
    </reaction>
</comment>
<organism evidence="6 7">
    <name type="scientific">Lactobacillus hominis DSM 23910 = CRBIP 24.179</name>
    <dbReference type="NCBI Taxonomy" id="1423758"/>
    <lineage>
        <taxon>Bacteria</taxon>
        <taxon>Bacillati</taxon>
        <taxon>Bacillota</taxon>
        <taxon>Bacilli</taxon>
        <taxon>Lactobacillales</taxon>
        <taxon>Lactobacillaceae</taxon>
        <taxon>Lactobacillus</taxon>
    </lineage>
</organism>
<proteinExistence type="inferred from homology"/>
<dbReference type="GO" id="GO:0000287">
    <property type="term" value="F:magnesium ion binding"/>
    <property type="evidence" value="ECO:0007669"/>
    <property type="project" value="UniProtKB-UniRule"/>
</dbReference>
<dbReference type="EMBL" id="CAKE01000019">
    <property type="protein sequence ID" value="CCI82232.1"/>
    <property type="molecule type" value="Genomic_DNA"/>
</dbReference>
<dbReference type="GeneID" id="82847455"/>
<evidence type="ECO:0000313" key="7">
    <source>
        <dbReference type="Proteomes" id="UP000009320"/>
    </source>
</evidence>